<dbReference type="InterPro" id="IPR036574">
    <property type="entry name" value="Scorpion_toxin-like_sf"/>
</dbReference>
<accession>A0A3L6T5W5</accession>
<name>A0A3L6T5W5_PANMI</name>
<dbReference type="EMBL" id="PQIB02000002">
    <property type="protein sequence ID" value="RLN33499.1"/>
    <property type="molecule type" value="Genomic_DNA"/>
</dbReference>
<dbReference type="Proteomes" id="UP000275267">
    <property type="component" value="Unassembled WGS sequence"/>
</dbReference>
<feature type="compositionally biased region" description="Pro residues" evidence="1">
    <location>
        <begin position="56"/>
        <end position="66"/>
    </location>
</feature>
<protein>
    <recommendedName>
        <fullName evidence="4">Knottin scorpion toxin-like domain-containing protein</fullName>
    </recommendedName>
</protein>
<evidence type="ECO:0000313" key="3">
    <source>
        <dbReference type="Proteomes" id="UP000275267"/>
    </source>
</evidence>
<evidence type="ECO:0000313" key="2">
    <source>
        <dbReference type="EMBL" id="RLN33499.1"/>
    </source>
</evidence>
<comment type="caution">
    <text evidence="2">The sequence shown here is derived from an EMBL/GenBank/DDBJ whole genome shotgun (WGS) entry which is preliminary data.</text>
</comment>
<dbReference type="Gene3D" id="3.30.30.10">
    <property type="entry name" value="Knottin, scorpion toxin-like"/>
    <property type="match status" value="1"/>
</dbReference>
<sequence length="143" mass="14390">MNCAHICFSEGRTGGYCKGRRIFKRCMCTFDCSSDGGGRGDGDGSDSGGGGGGGAPVPPTPVPRAPPALTAGLGGATALRRARRGGSPPSVSVVHLPFLLLLEFAVVAGHISAVRPSAIGGWNPHARSSAGIELFPAVDITGY</sequence>
<organism evidence="2 3">
    <name type="scientific">Panicum miliaceum</name>
    <name type="common">Proso millet</name>
    <name type="synonym">Broomcorn millet</name>
    <dbReference type="NCBI Taxonomy" id="4540"/>
    <lineage>
        <taxon>Eukaryota</taxon>
        <taxon>Viridiplantae</taxon>
        <taxon>Streptophyta</taxon>
        <taxon>Embryophyta</taxon>
        <taxon>Tracheophyta</taxon>
        <taxon>Spermatophyta</taxon>
        <taxon>Magnoliopsida</taxon>
        <taxon>Liliopsida</taxon>
        <taxon>Poales</taxon>
        <taxon>Poaceae</taxon>
        <taxon>PACMAD clade</taxon>
        <taxon>Panicoideae</taxon>
        <taxon>Panicodae</taxon>
        <taxon>Paniceae</taxon>
        <taxon>Panicinae</taxon>
        <taxon>Panicum</taxon>
        <taxon>Panicum sect. Panicum</taxon>
    </lineage>
</organism>
<evidence type="ECO:0008006" key="4">
    <source>
        <dbReference type="Google" id="ProtNLM"/>
    </source>
</evidence>
<proteinExistence type="predicted"/>
<reference evidence="3" key="1">
    <citation type="journal article" date="2019" name="Nat. Commun.">
        <title>The genome of broomcorn millet.</title>
        <authorList>
            <person name="Zou C."/>
            <person name="Miki D."/>
            <person name="Li D."/>
            <person name="Tang Q."/>
            <person name="Xiao L."/>
            <person name="Rajput S."/>
            <person name="Deng P."/>
            <person name="Jia W."/>
            <person name="Huang R."/>
            <person name="Zhang M."/>
            <person name="Sun Y."/>
            <person name="Hu J."/>
            <person name="Fu X."/>
            <person name="Schnable P.S."/>
            <person name="Li F."/>
            <person name="Zhang H."/>
            <person name="Feng B."/>
            <person name="Zhu X."/>
            <person name="Liu R."/>
            <person name="Schnable J.C."/>
            <person name="Zhu J.-K."/>
            <person name="Zhang H."/>
        </authorList>
    </citation>
    <scope>NUCLEOTIDE SEQUENCE [LARGE SCALE GENOMIC DNA]</scope>
</reference>
<feature type="region of interest" description="Disordered" evidence="1">
    <location>
        <begin position="38"/>
        <end position="90"/>
    </location>
</feature>
<feature type="compositionally biased region" description="Gly residues" evidence="1">
    <location>
        <begin position="38"/>
        <end position="55"/>
    </location>
</feature>
<gene>
    <name evidence="2" type="ORF">C2845_PM03G10310</name>
</gene>
<feature type="compositionally biased region" description="Low complexity" evidence="1">
    <location>
        <begin position="67"/>
        <end position="79"/>
    </location>
</feature>
<keyword evidence="3" id="KW-1185">Reference proteome</keyword>
<dbReference type="AlphaFoldDB" id="A0A3L6T5W5"/>
<evidence type="ECO:0000256" key="1">
    <source>
        <dbReference type="SAM" id="MobiDB-lite"/>
    </source>
</evidence>